<dbReference type="InterPro" id="IPR036102">
    <property type="entry name" value="OsmC/Ohrsf"/>
</dbReference>
<organism evidence="1 2">
    <name type="scientific">Blastopirellula marina</name>
    <dbReference type="NCBI Taxonomy" id="124"/>
    <lineage>
        <taxon>Bacteria</taxon>
        <taxon>Pseudomonadati</taxon>
        <taxon>Planctomycetota</taxon>
        <taxon>Planctomycetia</taxon>
        <taxon>Pirellulales</taxon>
        <taxon>Pirellulaceae</taxon>
        <taxon>Blastopirellula</taxon>
    </lineage>
</organism>
<comment type="caution">
    <text evidence="1">The sequence shown here is derived from an EMBL/GenBank/DDBJ whole genome shotgun (WGS) entry which is preliminary data.</text>
</comment>
<evidence type="ECO:0000313" key="2">
    <source>
        <dbReference type="Proteomes" id="UP000237819"/>
    </source>
</evidence>
<dbReference type="AlphaFoldDB" id="A0A2S8GT25"/>
<accession>A0A2S8GT25</accession>
<proteinExistence type="predicted"/>
<dbReference type="EMBL" id="PUHZ01000004">
    <property type="protein sequence ID" value="PQO47575.1"/>
    <property type="molecule type" value="Genomic_DNA"/>
</dbReference>
<dbReference type="PANTHER" id="PTHR35368:SF1">
    <property type="entry name" value="HYDROPEROXIDE REDUCTASE"/>
    <property type="match status" value="1"/>
</dbReference>
<sequence>MNATTSAPEKDSHVNGLDVHAIRGAINAVAQDRSLAETSWKVASRWQGGAVAEHEVAGYEIGGSQVARSFAWKSDEPAELGGTNLHANPQELLLSGLNACMIVGYAMTAALMGITIKSLEIETSGEIDLRGMFELSDKTPKGYGSLRQTIRVNADATAEQLAEVHAAVLRTSPNFFNITQSIPVESELVVE</sequence>
<reference evidence="1 2" key="1">
    <citation type="submission" date="2018-02" db="EMBL/GenBank/DDBJ databases">
        <title>Comparative genomes isolates from brazilian mangrove.</title>
        <authorList>
            <person name="Araujo J.E."/>
            <person name="Taketani R.G."/>
            <person name="Silva M.C.P."/>
            <person name="Loureco M.V."/>
            <person name="Andreote F.D."/>
        </authorList>
    </citation>
    <scope>NUCLEOTIDE SEQUENCE [LARGE SCALE GENOMIC DNA]</scope>
    <source>
        <strain evidence="1 2">Nap-Phe MGV</strain>
    </source>
</reference>
<dbReference type="OrthoDB" id="1433018at2"/>
<dbReference type="SUPFAM" id="SSF82784">
    <property type="entry name" value="OsmC-like"/>
    <property type="match status" value="1"/>
</dbReference>
<dbReference type="Gene3D" id="3.30.300.20">
    <property type="match status" value="1"/>
</dbReference>
<name>A0A2S8GT25_9BACT</name>
<dbReference type="RefSeq" id="WP_105333836.1">
    <property type="nucleotide sequence ID" value="NZ_PUHZ01000004.1"/>
</dbReference>
<dbReference type="InterPro" id="IPR003718">
    <property type="entry name" value="OsmC/Ohr_fam"/>
</dbReference>
<dbReference type="InterPro" id="IPR052924">
    <property type="entry name" value="OsmC/Ohr_hydroprdx_reductase"/>
</dbReference>
<dbReference type="Proteomes" id="UP000237819">
    <property type="component" value="Unassembled WGS sequence"/>
</dbReference>
<gene>
    <name evidence="1" type="ORF">C5Y93_02630</name>
</gene>
<protein>
    <submittedName>
        <fullName evidence="1">Osmotically inducible protein C</fullName>
    </submittedName>
</protein>
<dbReference type="Pfam" id="PF02566">
    <property type="entry name" value="OsmC"/>
    <property type="match status" value="1"/>
</dbReference>
<evidence type="ECO:0000313" key="1">
    <source>
        <dbReference type="EMBL" id="PQO47575.1"/>
    </source>
</evidence>
<dbReference type="PANTHER" id="PTHR35368">
    <property type="entry name" value="HYDROPEROXIDE REDUCTASE"/>
    <property type="match status" value="1"/>
</dbReference>
<dbReference type="InterPro" id="IPR015946">
    <property type="entry name" value="KH_dom-like_a/b"/>
</dbReference>